<evidence type="ECO:0008006" key="2">
    <source>
        <dbReference type="Google" id="ProtNLM"/>
    </source>
</evidence>
<dbReference type="EMBL" id="HBHJ01003401">
    <property type="protein sequence ID" value="CAD9664615.1"/>
    <property type="molecule type" value="Transcribed_RNA"/>
</dbReference>
<proteinExistence type="predicted"/>
<sequence length="118" mass="12886">MGFLSLANVALDPLYFGGDGSTREAFEVGLPVVSLPSAALGSRWTAAMYDLLGLDRASMPIVSSPEEYVRTAIDLAQNLEGKRDTVAAILLEASNKYLFHREDAVGAWERVLRDLVER</sequence>
<gene>
    <name evidence="1" type="ORF">RMAR1173_LOCUS2168</name>
</gene>
<evidence type="ECO:0000313" key="1">
    <source>
        <dbReference type="EMBL" id="CAD9664615.1"/>
    </source>
</evidence>
<protein>
    <recommendedName>
        <fullName evidence="2">O-GlcNAc transferase C-terminal domain-containing protein</fullName>
    </recommendedName>
</protein>
<organism evidence="1">
    <name type="scientific">Rhizochromulina marina</name>
    <dbReference type="NCBI Taxonomy" id="1034831"/>
    <lineage>
        <taxon>Eukaryota</taxon>
        <taxon>Sar</taxon>
        <taxon>Stramenopiles</taxon>
        <taxon>Ochrophyta</taxon>
        <taxon>Dictyochophyceae</taxon>
        <taxon>Rhizochromulinales</taxon>
        <taxon>Rhizochromulina</taxon>
    </lineage>
</organism>
<reference evidence="1" key="1">
    <citation type="submission" date="2021-01" db="EMBL/GenBank/DDBJ databases">
        <authorList>
            <person name="Corre E."/>
            <person name="Pelletier E."/>
            <person name="Niang G."/>
            <person name="Scheremetjew M."/>
            <person name="Finn R."/>
            <person name="Kale V."/>
            <person name="Holt S."/>
            <person name="Cochrane G."/>
            <person name="Meng A."/>
            <person name="Brown T."/>
            <person name="Cohen L."/>
        </authorList>
    </citation>
    <scope>NUCLEOTIDE SEQUENCE</scope>
    <source>
        <strain evidence="1">CCMP1243</strain>
    </source>
</reference>
<dbReference type="AlphaFoldDB" id="A0A7S2R9P7"/>
<name>A0A7S2R9P7_9STRA</name>
<accession>A0A7S2R9P7</accession>
<dbReference type="Gene3D" id="3.40.50.2000">
    <property type="entry name" value="Glycogen Phosphorylase B"/>
    <property type="match status" value="1"/>
</dbReference>